<feature type="region of interest" description="Disordered" evidence="1">
    <location>
        <begin position="1"/>
        <end position="23"/>
    </location>
</feature>
<accession>A0ABQ8MSJ8</accession>
<protein>
    <submittedName>
        <fullName evidence="2">Nuclear fragile X mental retardation-interacting protein 2</fullName>
    </submittedName>
</protein>
<dbReference type="Proteomes" id="UP000830375">
    <property type="component" value="Unassembled WGS sequence"/>
</dbReference>
<feature type="compositionally biased region" description="Basic and acidic residues" evidence="1">
    <location>
        <begin position="160"/>
        <end position="185"/>
    </location>
</feature>
<evidence type="ECO:0000313" key="3">
    <source>
        <dbReference type="Proteomes" id="UP000830375"/>
    </source>
</evidence>
<feature type="region of interest" description="Disordered" evidence="1">
    <location>
        <begin position="90"/>
        <end position="190"/>
    </location>
</feature>
<sequence length="338" mass="37012">MRRSRSSSRLQNTGNSHRPISPWRLSLPYDRIKQHAAVRHTHVPTLKSKPCLKPDLSQRNAYQNRFFSLGTWESNNAVCESDPLCDPAVLVSPPKPEPQIRNRRLSPGSGSCGGGGGGCSSGMDKRQASPSSLEGSLNGVGHTQTFTSRERRISNKSRSFRRDGPRAGPRSDERHSRTGQKERWVDNSLSLLKPPPAFPVKDSPAKLQPAVSYASKVKAGGGSVGAAEEPPGIGVLLQNQWGLSFISDGPEADVPQEKSPVLHPVAGEVTVKPAHVSSEYLPGQVTRGSESSEELLLSCRHLEEALEYHTQEWKAILWRQKQDPAKVVWYKNALESPA</sequence>
<feature type="compositionally biased region" description="Polar residues" evidence="1">
    <location>
        <begin position="128"/>
        <end position="147"/>
    </location>
</feature>
<reference evidence="2 3" key="1">
    <citation type="submission" date="2022-01" db="EMBL/GenBank/DDBJ databases">
        <title>A high-quality chromosome-level genome assembly of rohu carp, Labeo rohita.</title>
        <authorList>
            <person name="Arick M.A. II"/>
            <person name="Hsu C.-Y."/>
            <person name="Magbanua Z."/>
            <person name="Pechanova O."/>
            <person name="Grover C."/>
            <person name="Miller E."/>
            <person name="Thrash A."/>
            <person name="Ezzel L."/>
            <person name="Alam S."/>
            <person name="Benzie J."/>
            <person name="Hamilton M."/>
            <person name="Karsi A."/>
            <person name="Lawrence M.L."/>
            <person name="Peterson D.G."/>
        </authorList>
    </citation>
    <scope>NUCLEOTIDE SEQUENCE [LARGE SCALE GENOMIC DNA]</scope>
    <source>
        <strain evidence="3">BAU-BD-2019</strain>
        <tissue evidence="2">Blood</tissue>
    </source>
</reference>
<dbReference type="PANTHER" id="PTHR28333:SF1">
    <property type="entry name" value="SI:CH211-214J24.10"/>
    <property type="match status" value="1"/>
</dbReference>
<keyword evidence="3" id="KW-1185">Reference proteome</keyword>
<gene>
    <name evidence="2" type="ORF">H4Q32_021896</name>
</gene>
<organism evidence="2 3">
    <name type="scientific">Labeo rohita</name>
    <name type="common">Indian major carp</name>
    <name type="synonym">Cyprinus rohita</name>
    <dbReference type="NCBI Taxonomy" id="84645"/>
    <lineage>
        <taxon>Eukaryota</taxon>
        <taxon>Metazoa</taxon>
        <taxon>Chordata</taxon>
        <taxon>Craniata</taxon>
        <taxon>Vertebrata</taxon>
        <taxon>Euteleostomi</taxon>
        <taxon>Actinopterygii</taxon>
        <taxon>Neopterygii</taxon>
        <taxon>Teleostei</taxon>
        <taxon>Ostariophysi</taxon>
        <taxon>Cypriniformes</taxon>
        <taxon>Cyprinidae</taxon>
        <taxon>Labeoninae</taxon>
        <taxon>Labeonini</taxon>
        <taxon>Labeo</taxon>
    </lineage>
</organism>
<proteinExistence type="predicted"/>
<comment type="caution">
    <text evidence="2">The sequence shown here is derived from an EMBL/GenBank/DDBJ whole genome shotgun (WGS) entry which is preliminary data.</text>
</comment>
<name>A0ABQ8MSJ8_LABRO</name>
<feature type="compositionally biased region" description="Polar residues" evidence="1">
    <location>
        <begin position="7"/>
        <end position="18"/>
    </location>
</feature>
<dbReference type="InterPro" id="IPR032747">
    <property type="entry name" value="NUFIP2"/>
</dbReference>
<evidence type="ECO:0000313" key="2">
    <source>
        <dbReference type="EMBL" id="KAI2665566.1"/>
    </source>
</evidence>
<feature type="compositionally biased region" description="Gly residues" evidence="1">
    <location>
        <begin position="110"/>
        <end position="120"/>
    </location>
</feature>
<dbReference type="PANTHER" id="PTHR28333">
    <property type="entry name" value="NUCLEAR FRAGILE X MENTAL RETARDATION-INTERACTING PROTEIN 2"/>
    <property type="match status" value="1"/>
</dbReference>
<dbReference type="EMBL" id="JACTAM010000004">
    <property type="protein sequence ID" value="KAI2665566.1"/>
    <property type="molecule type" value="Genomic_DNA"/>
</dbReference>
<dbReference type="Pfam" id="PF15293">
    <property type="entry name" value="NUFIP2"/>
    <property type="match status" value="1"/>
</dbReference>
<evidence type="ECO:0000256" key="1">
    <source>
        <dbReference type="SAM" id="MobiDB-lite"/>
    </source>
</evidence>